<dbReference type="AlphaFoldDB" id="A0A6L8TFD4"/>
<dbReference type="EMBL" id="JAKNDE010000029">
    <property type="protein sequence ID" value="MCG5035084.1"/>
    <property type="molecule type" value="Genomic_DNA"/>
</dbReference>
<dbReference type="GO" id="GO:0003677">
    <property type="term" value="F:DNA binding"/>
    <property type="evidence" value="ECO:0007669"/>
    <property type="project" value="InterPro"/>
</dbReference>
<dbReference type="SMART" id="SM00530">
    <property type="entry name" value="HTH_XRE"/>
    <property type="match status" value="1"/>
</dbReference>
<proteinExistence type="predicted"/>
<dbReference type="PROSITE" id="PS50943">
    <property type="entry name" value="HTH_CROC1"/>
    <property type="match status" value="1"/>
</dbReference>
<dbReference type="InterPro" id="IPR001387">
    <property type="entry name" value="Cro/C1-type_HTH"/>
</dbReference>
<comment type="caution">
    <text evidence="3">The sequence shown here is derived from an EMBL/GenBank/DDBJ whole genome shotgun (WGS) entry which is preliminary data.</text>
</comment>
<gene>
    <name evidence="3" type="ORF">GT694_12885</name>
    <name evidence="2" type="ORF">L0P48_15955</name>
</gene>
<evidence type="ECO:0000313" key="4">
    <source>
        <dbReference type="Proteomes" id="UP000473323"/>
    </source>
</evidence>
<dbReference type="Proteomes" id="UP001200089">
    <property type="component" value="Unassembled WGS sequence"/>
</dbReference>
<dbReference type="Pfam" id="PF01381">
    <property type="entry name" value="HTH_3"/>
    <property type="match status" value="1"/>
</dbReference>
<dbReference type="InterPro" id="IPR010982">
    <property type="entry name" value="Lambda_DNA-bd_dom_sf"/>
</dbReference>
<reference evidence="2" key="2">
    <citation type="submission" date="2022-01" db="EMBL/GenBank/DDBJ databases">
        <title>Collection of gut derived symbiotic bacterial strains cultured from healthy donors.</title>
        <authorList>
            <person name="Lin H."/>
            <person name="Kohout C."/>
            <person name="Waligurski E."/>
            <person name="Pamer E.G."/>
        </authorList>
    </citation>
    <scope>NUCLEOTIDE SEQUENCE</scope>
    <source>
        <strain evidence="2">DFI.1.11</strain>
    </source>
</reference>
<protein>
    <submittedName>
        <fullName evidence="3">Helix-turn-helix domain-containing protein</fullName>
    </submittedName>
</protein>
<dbReference type="RefSeq" id="WP_161209728.1">
    <property type="nucleotide sequence ID" value="NZ_JABMID010000058.1"/>
</dbReference>
<reference evidence="3 4" key="1">
    <citation type="journal article" date="2019" name="Nat. Med.">
        <title>A library of human gut bacterial isolates paired with longitudinal multiomics data enables mechanistic microbiome research.</title>
        <authorList>
            <person name="Poyet M."/>
            <person name="Groussin M."/>
            <person name="Gibbons S.M."/>
            <person name="Avila-Pacheco J."/>
            <person name="Jiang X."/>
            <person name="Kearney S.M."/>
            <person name="Perrotta A.R."/>
            <person name="Berdy B."/>
            <person name="Zhao S."/>
            <person name="Lieberman T.D."/>
            <person name="Swanson P.K."/>
            <person name="Smith M."/>
            <person name="Roesemann S."/>
            <person name="Alexander J.E."/>
            <person name="Rich S.A."/>
            <person name="Livny J."/>
            <person name="Vlamakis H."/>
            <person name="Clish C."/>
            <person name="Bullock K."/>
            <person name="Deik A."/>
            <person name="Scott J."/>
            <person name="Pierce K.A."/>
            <person name="Xavier R.J."/>
            <person name="Alm E.J."/>
        </authorList>
    </citation>
    <scope>NUCLEOTIDE SEQUENCE [LARGE SCALE GENOMIC DNA]</scope>
    <source>
        <strain evidence="3 4">BIOML-A4</strain>
    </source>
</reference>
<dbReference type="Proteomes" id="UP000473323">
    <property type="component" value="Unassembled WGS sequence"/>
</dbReference>
<feature type="domain" description="HTH cro/C1-type" evidence="1">
    <location>
        <begin position="15"/>
        <end position="51"/>
    </location>
</feature>
<dbReference type="EMBL" id="WWVT01000021">
    <property type="protein sequence ID" value="MZL62916.1"/>
    <property type="molecule type" value="Genomic_DNA"/>
</dbReference>
<accession>A0A6L8TFD4</accession>
<evidence type="ECO:0000313" key="2">
    <source>
        <dbReference type="EMBL" id="MCG5035084.1"/>
    </source>
</evidence>
<evidence type="ECO:0000313" key="3">
    <source>
        <dbReference type="EMBL" id="MZL62916.1"/>
    </source>
</evidence>
<dbReference type="CDD" id="cd00093">
    <property type="entry name" value="HTH_XRE"/>
    <property type="match status" value="1"/>
</dbReference>
<evidence type="ECO:0000259" key="1">
    <source>
        <dbReference type="PROSITE" id="PS50943"/>
    </source>
</evidence>
<name>A0A6L8TFD4_9FIRM</name>
<dbReference type="Gene3D" id="1.10.260.40">
    <property type="entry name" value="lambda repressor-like DNA-binding domains"/>
    <property type="match status" value="1"/>
</dbReference>
<dbReference type="SUPFAM" id="SSF47413">
    <property type="entry name" value="lambda repressor-like DNA-binding domains"/>
    <property type="match status" value="1"/>
</dbReference>
<organism evidence="3 4">
    <name type="scientific">Blautia massiliensis</name>
    <name type="common">ex Durand et al. 2017</name>
    <dbReference type="NCBI Taxonomy" id="1737424"/>
    <lineage>
        <taxon>Bacteria</taxon>
        <taxon>Bacillati</taxon>
        <taxon>Bacillota</taxon>
        <taxon>Clostridia</taxon>
        <taxon>Lachnospirales</taxon>
        <taxon>Lachnospiraceae</taxon>
        <taxon>Blautia</taxon>
    </lineage>
</organism>
<sequence length="180" mass="21945">MTGYAVKHSIRAEDIRILRKKLKLTQKDFAKLVNVSQKTIERWESENRDITGPITTLVHILNEYPQIEENLRVPEKEYPIRLWYMFKREICTIIDVDERSRKVKIYNYTNNFIKKAFGRNEKPTFEEYEEFLESRCFPRQRDKIKLVLEDLNLPFYDPFMIIEKTEGRMAEDDFWIRIER</sequence>